<feature type="transmembrane region" description="Helical" evidence="6">
    <location>
        <begin position="61"/>
        <end position="81"/>
    </location>
</feature>
<evidence type="ECO:0000256" key="1">
    <source>
        <dbReference type="ARBA" id="ARBA00000085"/>
    </source>
</evidence>
<dbReference type="PANTHER" id="PTHR24421">
    <property type="entry name" value="NITRATE/NITRITE SENSOR PROTEIN NARX-RELATED"/>
    <property type="match status" value="1"/>
</dbReference>
<name>A0ABV5IRQ0_9ACTN</name>
<sequence length="400" mass="42031">MSPQRPPRPPGTQASAGTAVAGIERSRAVTMVVVRVGAMVLCGSLEVLGDGRWLALGPLPYLLGAMAGASLLVCAVTAARAALPPRPLLWADLALVVVVVLAAGRYAGPRVTDGWPGTILPYVLLVGIMVGISFRTFPAVLAWTAALGGALLLGYVQSDLVWWAALPHVAGLTTNATMAAYVMRVLFRTARDLDQARAGELRRSAQLSQERERGRTARVLHDRILQTMEALTRDGWIADPSVRARVAEESQWLRAFLRGDDGDPAEDVVAALEEVVRQAVGSGLRVEFNAGRLRSAPEREGMPAEVVEALSGILREALTNVRKHAGVGHAVVRAECRSGTLALSVLDHGSGFDPDAPTTGLGIARSIRDGARAVGGSADVEAAPGEGTLVSVRIPLPSGE</sequence>
<evidence type="ECO:0000259" key="7">
    <source>
        <dbReference type="Pfam" id="PF02518"/>
    </source>
</evidence>
<dbReference type="Pfam" id="PF02518">
    <property type="entry name" value="HATPase_c"/>
    <property type="match status" value="1"/>
</dbReference>
<keyword evidence="9" id="KW-1185">Reference proteome</keyword>
<accession>A0ABV5IRQ0</accession>
<dbReference type="InterPro" id="IPR050482">
    <property type="entry name" value="Sensor_HK_TwoCompSys"/>
</dbReference>
<dbReference type="InterPro" id="IPR003594">
    <property type="entry name" value="HATPase_dom"/>
</dbReference>
<dbReference type="PANTHER" id="PTHR24421:SF10">
    <property type="entry name" value="NITRATE_NITRITE SENSOR PROTEIN NARQ"/>
    <property type="match status" value="1"/>
</dbReference>
<feature type="transmembrane region" description="Helical" evidence="6">
    <location>
        <begin position="114"/>
        <end position="132"/>
    </location>
</feature>
<dbReference type="Gene3D" id="3.30.565.10">
    <property type="entry name" value="Histidine kinase-like ATPase, C-terminal domain"/>
    <property type="match status" value="1"/>
</dbReference>
<gene>
    <name evidence="8" type="ORF">ACFFV7_37775</name>
</gene>
<dbReference type="InterPro" id="IPR036890">
    <property type="entry name" value="HATPase_C_sf"/>
</dbReference>
<feature type="transmembrane region" description="Helical" evidence="6">
    <location>
        <begin position="139"/>
        <end position="156"/>
    </location>
</feature>
<evidence type="ECO:0000256" key="6">
    <source>
        <dbReference type="SAM" id="Phobius"/>
    </source>
</evidence>
<keyword evidence="6" id="KW-1133">Transmembrane helix</keyword>
<evidence type="ECO:0000256" key="2">
    <source>
        <dbReference type="ARBA" id="ARBA00012438"/>
    </source>
</evidence>
<dbReference type="SUPFAM" id="SSF55874">
    <property type="entry name" value="ATPase domain of HSP90 chaperone/DNA topoisomerase II/histidine kinase"/>
    <property type="match status" value="1"/>
</dbReference>
<dbReference type="CDD" id="cd16917">
    <property type="entry name" value="HATPase_UhpB-NarQ-NarX-like"/>
    <property type="match status" value="1"/>
</dbReference>
<organism evidence="8 9">
    <name type="scientific">Nonomuraea spiralis</name>
    <dbReference type="NCBI Taxonomy" id="46182"/>
    <lineage>
        <taxon>Bacteria</taxon>
        <taxon>Bacillati</taxon>
        <taxon>Actinomycetota</taxon>
        <taxon>Actinomycetes</taxon>
        <taxon>Streptosporangiales</taxon>
        <taxon>Streptosporangiaceae</taxon>
        <taxon>Nonomuraea</taxon>
    </lineage>
</organism>
<evidence type="ECO:0000256" key="4">
    <source>
        <dbReference type="ARBA" id="ARBA00022777"/>
    </source>
</evidence>
<feature type="domain" description="Histidine kinase/HSP90-like ATPase" evidence="7">
    <location>
        <begin position="308"/>
        <end position="397"/>
    </location>
</feature>
<dbReference type="GO" id="GO:0016301">
    <property type="term" value="F:kinase activity"/>
    <property type="evidence" value="ECO:0007669"/>
    <property type="project" value="UniProtKB-KW"/>
</dbReference>
<evidence type="ECO:0000313" key="8">
    <source>
        <dbReference type="EMBL" id="MFB9206992.1"/>
    </source>
</evidence>
<keyword evidence="6" id="KW-0812">Transmembrane</keyword>
<evidence type="ECO:0000313" key="9">
    <source>
        <dbReference type="Proteomes" id="UP001589647"/>
    </source>
</evidence>
<keyword evidence="4 8" id="KW-0418">Kinase</keyword>
<comment type="catalytic activity">
    <reaction evidence="1">
        <text>ATP + protein L-histidine = ADP + protein N-phospho-L-histidine.</text>
        <dbReference type="EC" id="2.7.13.3"/>
    </reaction>
</comment>
<keyword evidence="6" id="KW-0472">Membrane</keyword>
<dbReference type="Proteomes" id="UP001589647">
    <property type="component" value="Unassembled WGS sequence"/>
</dbReference>
<reference evidence="8 9" key="1">
    <citation type="submission" date="2024-09" db="EMBL/GenBank/DDBJ databases">
        <authorList>
            <person name="Sun Q."/>
            <person name="Mori K."/>
        </authorList>
    </citation>
    <scope>NUCLEOTIDE SEQUENCE [LARGE SCALE GENOMIC DNA]</scope>
    <source>
        <strain evidence="8 9">CCM 3426</strain>
    </source>
</reference>
<keyword evidence="5" id="KW-0902">Two-component regulatory system</keyword>
<comment type="caution">
    <text evidence="8">The sequence shown here is derived from an EMBL/GenBank/DDBJ whole genome shotgun (WGS) entry which is preliminary data.</text>
</comment>
<evidence type="ECO:0000256" key="5">
    <source>
        <dbReference type="ARBA" id="ARBA00023012"/>
    </source>
</evidence>
<keyword evidence="3" id="KW-0808">Transferase</keyword>
<protein>
    <recommendedName>
        <fullName evidence="2">histidine kinase</fullName>
        <ecNumber evidence="2">2.7.13.3</ecNumber>
    </recommendedName>
</protein>
<dbReference type="EMBL" id="JBHMEI010000044">
    <property type="protein sequence ID" value="MFB9206992.1"/>
    <property type="molecule type" value="Genomic_DNA"/>
</dbReference>
<feature type="transmembrane region" description="Helical" evidence="6">
    <location>
        <begin position="88"/>
        <end position="108"/>
    </location>
</feature>
<proteinExistence type="predicted"/>
<dbReference type="EC" id="2.7.13.3" evidence="2"/>
<feature type="transmembrane region" description="Helical" evidence="6">
    <location>
        <begin position="162"/>
        <end position="187"/>
    </location>
</feature>
<evidence type="ECO:0000256" key="3">
    <source>
        <dbReference type="ARBA" id="ARBA00022679"/>
    </source>
</evidence>
<dbReference type="RefSeq" id="WP_189650380.1">
    <property type="nucleotide sequence ID" value="NZ_BMRC01000013.1"/>
</dbReference>